<name>A0A0C9U5R4_SPHS4</name>
<dbReference type="EMBL" id="KN837493">
    <property type="protein sequence ID" value="KIJ24402.1"/>
    <property type="molecule type" value="Genomic_DNA"/>
</dbReference>
<feature type="region of interest" description="Disordered" evidence="1">
    <location>
        <begin position="72"/>
        <end position="128"/>
    </location>
</feature>
<evidence type="ECO:0000313" key="3">
    <source>
        <dbReference type="Proteomes" id="UP000054279"/>
    </source>
</evidence>
<sequence>MTICAYTLHQTTTVSNQTSHSLATRVDECVEVPDGKVPGGNLEASPDTRRIHARPHMDPRLHPVGSSRQAELARLADKSGTAHRGSHTPPRVASFTATQGRYSPRGITLRSESPSDSGRVSPTGGDTDEDFIVKRSEVVILRQEYSEFITLKDNAEIVLAEAMEATEWLNTEFS</sequence>
<protein>
    <submittedName>
        <fullName evidence="2">Uncharacterized protein</fullName>
    </submittedName>
</protein>
<accession>A0A0C9U5R4</accession>
<keyword evidence="3" id="KW-1185">Reference proteome</keyword>
<dbReference type="AlphaFoldDB" id="A0A0C9U5R4"/>
<dbReference type="HOGENOM" id="CLU_012886_3_1_1"/>
<feature type="compositionally biased region" description="Polar residues" evidence="1">
    <location>
        <begin position="110"/>
        <end position="120"/>
    </location>
</feature>
<dbReference type="Proteomes" id="UP000054279">
    <property type="component" value="Unassembled WGS sequence"/>
</dbReference>
<evidence type="ECO:0000313" key="2">
    <source>
        <dbReference type="EMBL" id="KIJ24402.1"/>
    </source>
</evidence>
<proteinExistence type="predicted"/>
<evidence type="ECO:0000256" key="1">
    <source>
        <dbReference type="SAM" id="MobiDB-lite"/>
    </source>
</evidence>
<reference evidence="2 3" key="1">
    <citation type="submission" date="2014-06" db="EMBL/GenBank/DDBJ databases">
        <title>Evolutionary Origins and Diversification of the Mycorrhizal Mutualists.</title>
        <authorList>
            <consortium name="DOE Joint Genome Institute"/>
            <consortium name="Mycorrhizal Genomics Consortium"/>
            <person name="Kohler A."/>
            <person name="Kuo A."/>
            <person name="Nagy L.G."/>
            <person name="Floudas D."/>
            <person name="Copeland A."/>
            <person name="Barry K.W."/>
            <person name="Cichocki N."/>
            <person name="Veneault-Fourrey C."/>
            <person name="LaButti K."/>
            <person name="Lindquist E.A."/>
            <person name="Lipzen A."/>
            <person name="Lundell T."/>
            <person name="Morin E."/>
            <person name="Murat C."/>
            <person name="Riley R."/>
            <person name="Ohm R."/>
            <person name="Sun H."/>
            <person name="Tunlid A."/>
            <person name="Henrissat B."/>
            <person name="Grigoriev I.V."/>
            <person name="Hibbett D.S."/>
            <person name="Martin F."/>
        </authorList>
    </citation>
    <scope>NUCLEOTIDE SEQUENCE [LARGE SCALE GENOMIC DNA]</scope>
    <source>
        <strain evidence="2 3">SS14</strain>
    </source>
</reference>
<gene>
    <name evidence="2" type="ORF">M422DRAFT_274814</name>
</gene>
<organism evidence="2 3">
    <name type="scientific">Sphaerobolus stellatus (strain SS14)</name>
    <dbReference type="NCBI Taxonomy" id="990650"/>
    <lineage>
        <taxon>Eukaryota</taxon>
        <taxon>Fungi</taxon>
        <taxon>Dikarya</taxon>
        <taxon>Basidiomycota</taxon>
        <taxon>Agaricomycotina</taxon>
        <taxon>Agaricomycetes</taxon>
        <taxon>Phallomycetidae</taxon>
        <taxon>Geastrales</taxon>
        <taxon>Sphaerobolaceae</taxon>
        <taxon>Sphaerobolus</taxon>
    </lineage>
</organism>